<proteinExistence type="predicted"/>
<gene>
    <name evidence="2" type="ORF">HJG60_009846</name>
</gene>
<evidence type="ECO:0000313" key="3">
    <source>
        <dbReference type="Proteomes" id="UP000664940"/>
    </source>
</evidence>
<protein>
    <submittedName>
        <fullName evidence="2">Uncharacterized protein</fullName>
    </submittedName>
</protein>
<accession>A0A834B2N2</accession>
<dbReference type="EMBL" id="JABVXQ010000002">
    <property type="protein sequence ID" value="KAF6125352.1"/>
    <property type="molecule type" value="Genomic_DNA"/>
</dbReference>
<organism evidence="2 3">
    <name type="scientific">Phyllostomus discolor</name>
    <name type="common">pale spear-nosed bat</name>
    <dbReference type="NCBI Taxonomy" id="89673"/>
    <lineage>
        <taxon>Eukaryota</taxon>
        <taxon>Metazoa</taxon>
        <taxon>Chordata</taxon>
        <taxon>Craniata</taxon>
        <taxon>Vertebrata</taxon>
        <taxon>Euteleostomi</taxon>
        <taxon>Mammalia</taxon>
        <taxon>Eutheria</taxon>
        <taxon>Laurasiatheria</taxon>
        <taxon>Chiroptera</taxon>
        <taxon>Yangochiroptera</taxon>
        <taxon>Phyllostomidae</taxon>
        <taxon>Phyllostominae</taxon>
        <taxon>Phyllostomus</taxon>
    </lineage>
</organism>
<reference evidence="2 3" key="1">
    <citation type="journal article" date="2020" name="Nature">
        <title>Six reference-quality genomes reveal evolution of bat adaptations.</title>
        <authorList>
            <person name="Jebb D."/>
            <person name="Huang Z."/>
            <person name="Pippel M."/>
            <person name="Hughes G.M."/>
            <person name="Lavrichenko K."/>
            <person name="Devanna P."/>
            <person name="Winkler S."/>
            <person name="Jermiin L.S."/>
            <person name="Skirmuntt E.C."/>
            <person name="Katzourakis A."/>
            <person name="Burkitt-Gray L."/>
            <person name="Ray D.A."/>
            <person name="Sullivan K.A.M."/>
            <person name="Roscito J.G."/>
            <person name="Kirilenko B.M."/>
            <person name="Davalos L.M."/>
            <person name="Corthals A.P."/>
            <person name="Power M.L."/>
            <person name="Jones G."/>
            <person name="Ransome R.D."/>
            <person name="Dechmann D.K.N."/>
            <person name="Locatelli A.G."/>
            <person name="Puechmaille S.J."/>
            <person name="Fedrigo O."/>
            <person name="Jarvis E.D."/>
            <person name="Hiller M."/>
            <person name="Vernes S.C."/>
            <person name="Myers E.W."/>
            <person name="Teeling E.C."/>
        </authorList>
    </citation>
    <scope>NUCLEOTIDE SEQUENCE [LARGE SCALE GENOMIC DNA]</scope>
    <source>
        <strain evidence="2">Bat1K_MPI-CBG_1</strain>
    </source>
</reference>
<evidence type="ECO:0000256" key="1">
    <source>
        <dbReference type="SAM" id="MobiDB-lite"/>
    </source>
</evidence>
<name>A0A834B2N2_9CHIR</name>
<dbReference type="AlphaFoldDB" id="A0A834B2N2"/>
<comment type="caution">
    <text evidence="2">The sequence shown here is derived from an EMBL/GenBank/DDBJ whole genome shotgun (WGS) entry which is preliminary data.</text>
</comment>
<feature type="region of interest" description="Disordered" evidence="1">
    <location>
        <begin position="1"/>
        <end position="108"/>
    </location>
</feature>
<evidence type="ECO:0000313" key="2">
    <source>
        <dbReference type="EMBL" id="KAF6125352.1"/>
    </source>
</evidence>
<sequence length="134" mass="13868">MSRMEEGQSHGPRQAAKPGTHLRLWGRSGSSRAPGGLTCRLGATSPLTRLPPPPALAHWASLRRALGTQRAAAEGTQLPKTGAGRGPPRKSEEAQEAAGHSPATGPLGLQLVVLSETTTARRSGKPSEVATTLV</sequence>
<dbReference type="Proteomes" id="UP000664940">
    <property type="component" value="Unassembled WGS sequence"/>
</dbReference>